<gene>
    <name evidence="1" type="ORF">SNAT2548_LOCUS1465</name>
</gene>
<evidence type="ECO:0000313" key="1">
    <source>
        <dbReference type="EMBL" id="CAE6947924.1"/>
    </source>
</evidence>
<keyword evidence="2" id="KW-1185">Reference proteome</keyword>
<name>A0A812H9E9_9DINO</name>
<organism evidence="1 2">
    <name type="scientific">Symbiodinium natans</name>
    <dbReference type="NCBI Taxonomy" id="878477"/>
    <lineage>
        <taxon>Eukaryota</taxon>
        <taxon>Sar</taxon>
        <taxon>Alveolata</taxon>
        <taxon>Dinophyceae</taxon>
        <taxon>Suessiales</taxon>
        <taxon>Symbiodiniaceae</taxon>
        <taxon>Symbiodinium</taxon>
    </lineage>
</organism>
<dbReference type="OrthoDB" id="191601at2759"/>
<accession>A0A812H9E9</accession>
<comment type="caution">
    <text evidence="1">The sequence shown here is derived from an EMBL/GenBank/DDBJ whole genome shotgun (WGS) entry which is preliminary data.</text>
</comment>
<sequence>MCILVAALGCHPSLPFICAHNRDEQRDRPSRDDGLEEDSQLLCGRDVKAGGTVLGVHAVGGGFAALTNCRTTVKWPEDERTSRGLLVEFLAANGTAQAEEFIRSRKIDPFHAIAGHIFCDSPEISYFWSAPAEGVQGQDAEGWSSGRKILDRGVFVVSNENPLGETWPKCAWLRREVQAFLDQLPGSRWTIAGVSHVPLKSRGLNVGLPNRS</sequence>
<dbReference type="Proteomes" id="UP000604046">
    <property type="component" value="Unassembled WGS sequence"/>
</dbReference>
<protein>
    <submittedName>
        <fullName evidence="1">Uncharacterized protein</fullName>
    </submittedName>
</protein>
<dbReference type="Pfam" id="PF05742">
    <property type="entry name" value="TANGO2"/>
    <property type="match status" value="1"/>
</dbReference>
<reference evidence="1" key="1">
    <citation type="submission" date="2021-02" db="EMBL/GenBank/DDBJ databases">
        <authorList>
            <person name="Dougan E. K."/>
            <person name="Rhodes N."/>
            <person name="Thang M."/>
            <person name="Chan C."/>
        </authorList>
    </citation>
    <scope>NUCLEOTIDE SEQUENCE</scope>
</reference>
<dbReference type="InterPro" id="IPR008551">
    <property type="entry name" value="TANGO2"/>
</dbReference>
<dbReference type="PANTHER" id="PTHR17985:SF8">
    <property type="entry name" value="TRANSPORT AND GOLGI ORGANIZATION PROTEIN 2 HOMOLOG"/>
    <property type="match status" value="1"/>
</dbReference>
<evidence type="ECO:0000313" key="2">
    <source>
        <dbReference type="Proteomes" id="UP000604046"/>
    </source>
</evidence>
<dbReference type="AlphaFoldDB" id="A0A812H9E9"/>
<dbReference type="EMBL" id="CAJNDS010000081">
    <property type="protein sequence ID" value="CAE6947924.1"/>
    <property type="molecule type" value="Genomic_DNA"/>
</dbReference>
<proteinExistence type="predicted"/>
<dbReference type="PANTHER" id="PTHR17985">
    <property type="entry name" value="SER/THR-RICH PROTEIN T10 IN DGCR REGION"/>
    <property type="match status" value="1"/>
</dbReference>